<evidence type="ECO:0000313" key="1">
    <source>
        <dbReference type="EMBL" id="TDQ82241.1"/>
    </source>
</evidence>
<keyword evidence="2" id="KW-1185">Reference proteome</keyword>
<dbReference type="OrthoDB" id="7356068at2"/>
<comment type="caution">
    <text evidence="1">The sequence shown here is derived from an EMBL/GenBank/DDBJ whole genome shotgun (WGS) entry which is preliminary data.</text>
</comment>
<dbReference type="RefSeq" id="WP_133613533.1">
    <property type="nucleotide sequence ID" value="NZ_SNYW01000008.1"/>
</dbReference>
<evidence type="ECO:0000313" key="2">
    <source>
        <dbReference type="Proteomes" id="UP000295783"/>
    </source>
</evidence>
<name>A0A4R6WRY5_9PROT</name>
<sequence>MSSFTMGFRHVRGPEHRRDKRLPLPIFTVMVDGQEADTVNWSLGGLLIGNYDGHLLVEMPVEIAIKIKDESAEFSMKINAKVVRNDRTKKLLAVKFDELSPAIYDFFERGFNRRFQRAKASTR</sequence>
<dbReference type="Gene3D" id="2.40.10.220">
    <property type="entry name" value="predicted glycosyltransferase like domains"/>
    <property type="match status" value="1"/>
</dbReference>
<organism evidence="1 2">
    <name type="scientific">Dongia mobilis</name>
    <dbReference type="NCBI Taxonomy" id="578943"/>
    <lineage>
        <taxon>Bacteria</taxon>
        <taxon>Pseudomonadati</taxon>
        <taxon>Pseudomonadota</taxon>
        <taxon>Alphaproteobacteria</taxon>
        <taxon>Rhodospirillales</taxon>
        <taxon>Dongiaceae</taxon>
        <taxon>Dongia</taxon>
    </lineage>
</organism>
<protein>
    <recommendedName>
        <fullName evidence="3">PilZ domain-containing protein</fullName>
    </recommendedName>
</protein>
<dbReference type="AlphaFoldDB" id="A0A4R6WRY5"/>
<gene>
    <name evidence="1" type="ORF">A8950_2063</name>
</gene>
<dbReference type="EMBL" id="SNYW01000008">
    <property type="protein sequence ID" value="TDQ82241.1"/>
    <property type="molecule type" value="Genomic_DNA"/>
</dbReference>
<evidence type="ECO:0008006" key="3">
    <source>
        <dbReference type="Google" id="ProtNLM"/>
    </source>
</evidence>
<reference evidence="1 2" key="1">
    <citation type="submission" date="2019-03" db="EMBL/GenBank/DDBJ databases">
        <title>Genomic Encyclopedia of Type Strains, Phase III (KMG-III): the genomes of soil and plant-associated and newly described type strains.</title>
        <authorList>
            <person name="Whitman W."/>
        </authorList>
    </citation>
    <scope>NUCLEOTIDE SEQUENCE [LARGE SCALE GENOMIC DNA]</scope>
    <source>
        <strain evidence="1 2">CGMCC 1.7660</strain>
    </source>
</reference>
<dbReference type="Proteomes" id="UP000295783">
    <property type="component" value="Unassembled WGS sequence"/>
</dbReference>
<proteinExistence type="predicted"/>
<accession>A0A4R6WRY5</accession>